<proteinExistence type="predicted"/>
<dbReference type="AlphaFoldDB" id="A0A8H4P9L7"/>
<evidence type="ECO:0000256" key="1">
    <source>
        <dbReference type="SAM" id="MobiDB-lite"/>
    </source>
</evidence>
<comment type="caution">
    <text evidence="2">The sequence shown here is derived from an EMBL/GenBank/DDBJ whole genome shotgun (WGS) entry which is preliminary data.</text>
</comment>
<gene>
    <name evidence="2" type="ORF">FALBO_10632</name>
</gene>
<organism evidence="2 3">
    <name type="scientific">Fusarium albosuccineum</name>
    <dbReference type="NCBI Taxonomy" id="1237068"/>
    <lineage>
        <taxon>Eukaryota</taxon>
        <taxon>Fungi</taxon>
        <taxon>Dikarya</taxon>
        <taxon>Ascomycota</taxon>
        <taxon>Pezizomycotina</taxon>
        <taxon>Sordariomycetes</taxon>
        <taxon>Hypocreomycetidae</taxon>
        <taxon>Hypocreales</taxon>
        <taxon>Nectriaceae</taxon>
        <taxon>Fusarium</taxon>
        <taxon>Fusarium decemcellulare species complex</taxon>
    </lineage>
</organism>
<feature type="compositionally biased region" description="Basic and acidic residues" evidence="1">
    <location>
        <begin position="1"/>
        <end position="13"/>
    </location>
</feature>
<reference evidence="2 3" key="1">
    <citation type="submission" date="2020-01" db="EMBL/GenBank/DDBJ databases">
        <title>Identification and distribution of gene clusters putatively required for synthesis of sphingolipid metabolism inhibitors in phylogenetically diverse species of the filamentous fungus Fusarium.</title>
        <authorList>
            <person name="Kim H.-S."/>
            <person name="Busman M."/>
            <person name="Brown D.W."/>
            <person name="Divon H."/>
            <person name="Uhlig S."/>
            <person name="Proctor R.H."/>
        </authorList>
    </citation>
    <scope>NUCLEOTIDE SEQUENCE [LARGE SCALE GENOMIC DNA]</scope>
    <source>
        <strain evidence="2 3">NRRL 20459</strain>
    </source>
</reference>
<name>A0A8H4P9L7_9HYPO</name>
<sequence>MSSAKESSKKNQDVTKAGPSATADSKEHFTATDCQYRSLIRSCKAAVKKNDFNLDPPIPQFIGALMDLPDKDEKHLHKACHDFVEKFPNQAWYSRWVATTVRDPNGNPLKVSEDFDGPPLKTRKLMRIYKPDYAGGLFPGHETDAKQEESSAGEKGKELVREPVKKAYDREKRKASGSTTNPRKRAKKIATTEAKGKGKGKGKSKATDADMNTDDENSRDDSQEEFDALAEPDQEEDNRKEAAKKGPKQWMSKSKEATETSAPVQPSFDIFDVDLGHPLDFGNQQNQMYPPIATDSDPVLVYGNGGGSVILQDGSAQGEHEVPIDPAIESHWPDSHEVLAGFDLEVQGTQYDHELRAEPGCDNRDMD</sequence>
<feature type="region of interest" description="Disordered" evidence="1">
    <location>
        <begin position="1"/>
        <end position="27"/>
    </location>
</feature>
<evidence type="ECO:0000313" key="2">
    <source>
        <dbReference type="EMBL" id="KAF4462558.1"/>
    </source>
</evidence>
<evidence type="ECO:0000313" key="3">
    <source>
        <dbReference type="Proteomes" id="UP000554235"/>
    </source>
</evidence>
<keyword evidence="3" id="KW-1185">Reference proteome</keyword>
<feature type="region of interest" description="Disordered" evidence="1">
    <location>
        <begin position="138"/>
        <end position="266"/>
    </location>
</feature>
<feature type="compositionally biased region" description="Basic and acidic residues" evidence="1">
    <location>
        <begin position="141"/>
        <end position="174"/>
    </location>
</feature>
<dbReference type="Proteomes" id="UP000554235">
    <property type="component" value="Unassembled WGS sequence"/>
</dbReference>
<accession>A0A8H4P9L7</accession>
<protein>
    <submittedName>
        <fullName evidence="2">Uncharacterized protein</fullName>
    </submittedName>
</protein>
<feature type="compositionally biased region" description="Acidic residues" evidence="1">
    <location>
        <begin position="211"/>
        <end position="236"/>
    </location>
</feature>
<dbReference type="EMBL" id="JAADYS010001517">
    <property type="protein sequence ID" value="KAF4462558.1"/>
    <property type="molecule type" value="Genomic_DNA"/>
</dbReference>